<dbReference type="InterPro" id="IPR014748">
    <property type="entry name" value="Enoyl-CoA_hydra_C"/>
</dbReference>
<dbReference type="EMBL" id="JASSZA010000047">
    <property type="protein sequence ID" value="KAK2081984.1"/>
    <property type="molecule type" value="Genomic_DNA"/>
</dbReference>
<dbReference type="InterPro" id="IPR051053">
    <property type="entry name" value="ECH/Chromodomain_protein"/>
</dbReference>
<dbReference type="InterPro" id="IPR029045">
    <property type="entry name" value="ClpP/crotonase-like_dom_sf"/>
</dbReference>
<protein>
    <submittedName>
        <fullName evidence="2">Testis-specific chromodomain protein Y 1</fullName>
    </submittedName>
</protein>
<dbReference type="PANTHER" id="PTHR43684">
    <property type="match status" value="1"/>
</dbReference>
<organism evidence="2 3">
    <name type="scientific">Saguinus oedipus</name>
    <name type="common">Cotton-top tamarin</name>
    <name type="synonym">Oedipomidas oedipus</name>
    <dbReference type="NCBI Taxonomy" id="9490"/>
    <lineage>
        <taxon>Eukaryota</taxon>
        <taxon>Metazoa</taxon>
        <taxon>Chordata</taxon>
        <taxon>Craniata</taxon>
        <taxon>Vertebrata</taxon>
        <taxon>Euteleostomi</taxon>
        <taxon>Mammalia</taxon>
        <taxon>Eutheria</taxon>
        <taxon>Euarchontoglires</taxon>
        <taxon>Primates</taxon>
        <taxon>Haplorrhini</taxon>
        <taxon>Platyrrhini</taxon>
        <taxon>Cebidae</taxon>
        <taxon>Callitrichinae</taxon>
        <taxon>Saguinus</taxon>
    </lineage>
</organism>
<sequence>PVNSQSKVSAILKSEKLNSVTAVQETSVVFKAAEEKPIRISSDPDPEPDGIENRSHTQPAGPQMSDSVTAFMPTESDNKEAIVVLMEPSTVNGTTNRHTFFSRVKGGKREIIDDRKDQPFIKRMYFTIRLKESANRYRDIVVKKDDGFTQILLSTISTEKNALNTEVIKEIMNALERDAVDDSKFVLFSSAGSVFCSGLDFGHIVKNLRNDRNRMSTEIVDTIKSFVNVFIHFKKIIVVPVNGPAIGLGASILPLCDLVWANEKAWFQTPYMTFGQSPDGCATLTFPRIMGEASANELLIGGRKLTAREASAKGLVSQVFLTSTFTQEVMIQIKRLASYNPVMLQKCKALVCSNIMMELEQANERECGMLKKIWSSAEGIESMLKYVQTKTDEFK</sequence>
<evidence type="ECO:0000256" key="1">
    <source>
        <dbReference type="SAM" id="MobiDB-lite"/>
    </source>
</evidence>
<gene>
    <name evidence="2" type="primary">CDY1_5</name>
    <name evidence="2" type="ORF">P7K49_039331</name>
</gene>
<comment type="caution">
    <text evidence="2">The sequence shown here is derived from an EMBL/GenBank/DDBJ whole genome shotgun (WGS) entry which is preliminary data.</text>
</comment>
<dbReference type="PANTHER" id="PTHR43684:SF6">
    <property type="entry name" value="TESTIS-SPECIFIC CHROMODOMAIN PROTEIN Y 1-RELATED"/>
    <property type="match status" value="1"/>
</dbReference>
<dbReference type="SUPFAM" id="SSF52096">
    <property type="entry name" value="ClpP/crotonase"/>
    <property type="match status" value="1"/>
</dbReference>
<keyword evidence="3" id="KW-1185">Reference proteome</keyword>
<accession>A0ABQ9TB72</accession>
<proteinExistence type="predicted"/>
<evidence type="ECO:0000313" key="2">
    <source>
        <dbReference type="EMBL" id="KAK2081984.1"/>
    </source>
</evidence>
<feature type="compositionally biased region" description="Polar residues" evidence="1">
    <location>
        <begin position="56"/>
        <end position="66"/>
    </location>
</feature>
<dbReference type="Gene3D" id="3.90.226.10">
    <property type="entry name" value="2-enoyl-CoA Hydratase, Chain A, domain 1"/>
    <property type="match status" value="1"/>
</dbReference>
<reference evidence="2 3" key="1">
    <citation type="submission" date="2023-05" db="EMBL/GenBank/DDBJ databases">
        <title>B98-5 Cell Line De Novo Hybrid Assembly: An Optical Mapping Approach.</title>
        <authorList>
            <person name="Kananen K."/>
            <person name="Auerbach J.A."/>
            <person name="Kautto E."/>
            <person name="Blachly J.S."/>
        </authorList>
    </citation>
    <scope>NUCLEOTIDE SEQUENCE [LARGE SCALE GENOMIC DNA]</scope>
    <source>
        <strain evidence="2">B95-8</strain>
        <tissue evidence="2">Cell line</tissue>
    </source>
</reference>
<feature type="region of interest" description="Disordered" evidence="1">
    <location>
        <begin position="33"/>
        <end position="66"/>
    </location>
</feature>
<name>A0ABQ9TB72_SAGOE</name>
<dbReference type="InterPro" id="IPR001753">
    <property type="entry name" value="Enoyl-CoA_hydra/iso"/>
</dbReference>
<dbReference type="Pfam" id="PF00378">
    <property type="entry name" value="ECH_1"/>
    <property type="match status" value="1"/>
</dbReference>
<dbReference type="Gene3D" id="1.10.12.10">
    <property type="entry name" value="Lyase 2-enoyl-coa Hydratase, Chain A, domain 2"/>
    <property type="match status" value="1"/>
</dbReference>
<evidence type="ECO:0000313" key="3">
    <source>
        <dbReference type="Proteomes" id="UP001266305"/>
    </source>
</evidence>
<dbReference type="CDD" id="cd06558">
    <property type="entry name" value="crotonase-like"/>
    <property type="match status" value="1"/>
</dbReference>
<dbReference type="Proteomes" id="UP001266305">
    <property type="component" value="Unassembled WGS sequence"/>
</dbReference>
<feature type="non-terminal residue" evidence="2">
    <location>
        <position position="1"/>
    </location>
</feature>